<dbReference type="AlphaFoldDB" id="A0AAD9SBS8"/>
<organism evidence="1 2">
    <name type="scientific">Phomopsis amygdali</name>
    <name type="common">Fusicoccum amygdali</name>
    <dbReference type="NCBI Taxonomy" id="1214568"/>
    <lineage>
        <taxon>Eukaryota</taxon>
        <taxon>Fungi</taxon>
        <taxon>Dikarya</taxon>
        <taxon>Ascomycota</taxon>
        <taxon>Pezizomycotina</taxon>
        <taxon>Sordariomycetes</taxon>
        <taxon>Sordariomycetidae</taxon>
        <taxon>Diaporthales</taxon>
        <taxon>Diaporthaceae</taxon>
        <taxon>Diaporthe</taxon>
    </lineage>
</organism>
<proteinExistence type="predicted"/>
<dbReference type="Gene3D" id="3.30.530.20">
    <property type="match status" value="1"/>
</dbReference>
<name>A0AAD9SBS8_PHOAM</name>
<evidence type="ECO:0000313" key="2">
    <source>
        <dbReference type="Proteomes" id="UP001265746"/>
    </source>
</evidence>
<dbReference type="EMBL" id="JAUJFL010000005">
    <property type="protein sequence ID" value="KAK2603190.1"/>
    <property type="molecule type" value="Genomic_DNA"/>
</dbReference>
<accession>A0AAD9SBS8</accession>
<dbReference type="PANTHER" id="PTHR39332:SF7">
    <property type="entry name" value="SRPBCC FAMILY PROTEIN"/>
    <property type="match status" value="1"/>
</dbReference>
<dbReference type="InterPro" id="IPR023393">
    <property type="entry name" value="START-like_dom_sf"/>
</dbReference>
<protein>
    <recommendedName>
        <fullName evidence="3">Bet v1-like protein</fullName>
    </recommendedName>
</protein>
<dbReference type="Proteomes" id="UP001265746">
    <property type="component" value="Unassembled WGS sequence"/>
</dbReference>
<comment type="caution">
    <text evidence="1">The sequence shown here is derived from an EMBL/GenBank/DDBJ whole genome shotgun (WGS) entry which is preliminary data.</text>
</comment>
<evidence type="ECO:0008006" key="3">
    <source>
        <dbReference type="Google" id="ProtNLM"/>
    </source>
</evidence>
<gene>
    <name evidence="1" type="ORF">N8I77_009664</name>
</gene>
<dbReference type="SUPFAM" id="SSF55961">
    <property type="entry name" value="Bet v1-like"/>
    <property type="match status" value="1"/>
</dbReference>
<reference evidence="1" key="1">
    <citation type="submission" date="2023-06" db="EMBL/GenBank/DDBJ databases">
        <authorList>
            <person name="Noh H."/>
        </authorList>
    </citation>
    <scope>NUCLEOTIDE SEQUENCE</scope>
    <source>
        <strain evidence="1">DUCC20226</strain>
    </source>
</reference>
<evidence type="ECO:0000313" key="1">
    <source>
        <dbReference type="EMBL" id="KAK2603190.1"/>
    </source>
</evidence>
<sequence length="339" mass="37727">MRDNRECLVASVFLAGDRVVIHCWLPTFCSPATTCTRPLTHCAWQLRTFSHRRPCAIPSGTPHLNNRKPRSDLPCSPFLTVHLFVDIPSVLGTAACAYSVHPKVCGRRLPHMTFFHLTLSPLTTHSSCDRSKRETPKQNLNTPIVTGLTFTNLSSSSSSITQLQHPPSKHSAQESCSTYTRTRQLPKMSSNIPTSTSVLESVVIKAPLSHVWHFIKLQDFSKFWSTLSKSEFVKGANEEADLIKWTFKDGSVYEVKQEEHSSINHSITYSIITSSPELTYSSVLSTIRLHAVTAGDHAGSTYVEWSAHFSSDATAEVISDAKYKRIEALRDLEQAAIKA</sequence>
<keyword evidence="2" id="KW-1185">Reference proteome</keyword>
<dbReference type="PANTHER" id="PTHR39332">
    <property type="entry name" value="BLL4707 PROTEIN"/>
    <property type="match status" value="1"/>
</dbReference>